<name>A0A518KCX5_9BACT</name>
<protein>
    <submittedName>
        <fullName evidence="1">Uncharacterized protein</fullName>
    </submittedName>
</protein>
<gene>
    <name evidence="1" type="ORF">Spa11_38700</name>
</gene>
<accession>A0A518KCX5</accession>
<dbReference type="AlphaFoldDB" id="A0A518KCX5"/>
<dbReference type="Proteomes" id="UP000316426">
    <property type="component" value="Chromosome"/>
</dbReference>
<organism evidence="1 2">
    <name type="scientific">Botrimarina mediterranea</name>
    <dbReference type="NCBI Taxonomy" id="2528022"/>
    <lineage>
        <taxon>Bacteria</taxon>
        <taxon>Pseudomonadati</taxon>
        <taxon>Planctomycetota</taxon>
        <taxon>Planctomycetia</taxon>
        <taxon>Pirellulales</taxon>
        <taxon>Lacipirellulaceae</taxon>
        <taxon>Botrimarina</taxon>
    </lineage>
</organism>
<keyword evidence="2" id="KW-1185">Reference proteome</keyword>
<evidence type="ECO:0000313" key="2">
    <source>
        <dbReference type="Proteomes" id="UP000316426"/>
    </source>
</evidence>
<evidence type="ECO:0000313" key="1">
    <source>
        <dbReference type="EMBL" id="QDV75650.1"/>
    </source>
</evidence>
<dbReference type="RefSeq" id="WP_145115232.1">
    <property type="nucleotide sequence ID" value="NZ_CP036349.1"/>
</dbReference>
<dbReference type="KEGG" id="bmei:Spa11_38700"/>
<reference evidence="1 2" key="1">
    <citation type="submission" date="2019-02" db="EMBL/GenBank/DDBJ databases">
        <title>Deep-cultivation of Planctomycetes and their phenomic and genomic characterization uncovers novel biology.</title>
        <authorList>
            <person name="Wiegand S."/>
            <person name="Jogler M."/>
            <person name="Boedeker C."/>
            <person name="Pinto D."/>
            <person name="Vollmers J."/>
            <person name="Rivas-Marin E."/>
            <person name="Kohn T."/>
            <person name="Peeters S.H."/>
            <person name="Heuer A."/>
            <person name="Rast P."/>
            <person name="Oberbeckmann S."/>
            <person name="Bunk B."/>
            <person name="Jeske O."/>
            <person name="Meyerdierks A."/>
            <person name="Storesund J.E."/>
            <person name="Kallscheuer N."/>
            <person name="Luecker S."/>
            <person name="Lage O.M."/>
            <person name="Pohl T."/>
            <person name="Merkel B.J."/>
            <person name="Hornburger P."/>
            <person name="Mueller R.-W."/>
            <person name="Bruemmer F."/>
            <person name="Labrenz M."/>
            <person name="Spormann A.M."/>
            <person name="Op den Camp H."/>
            <person name="Overmann J."/>
            <person name="Amann R."/>
            <person name="Jetten M.S.M."/>
            <person name="Mascher T."/>
            <person name="Medema M.H."/>
            <person name="Devos D.P."/>
            <person name="Kaster A.-K."/>
            <person name="Ovreas L."/>
            <person name="Rohde M."/>
            <person name="Galperin M.Y."/>
            <person name="Jogler C."/>
        </authorList>
    </citation>
    <scope>NUCLEOTIDE SEQUENCE [LARGE SCALE GENOMIC DNA]</scope>
    <source>
        <strain evidence="1 2">Spa11</strain>
    </source>
</reference>
<proteinExistence type="predicted"/>
<dbReference type="EMBL" id="CP036349">
    <property type="protein sequence ID" value="QDV75650.1"/>
    <property type="molecule type" value="Genomic_DNA"/>
</dbReference>
<sequence length="138" mass="15618">MASIFGYVLTGDASDRDYTVIDFTPPRFVSGDIDREVNFMEFVRTNFAKLVEGVPAEGELYLVAGGHAHNIGLVPLLVLWLPHDKRASLPDWFEMIDSIDLRCAALSPDEVRTILNTTYAPTWKQLLHVGKYPYPYTR</sequence>